<dbReference type="VEuPathDB" id="VectorBase:ASIS002724"/>
<feature type="region of interest" description="Disordered" evidence="1">
    <location>
        <begin position="191"/>
        <end position="292"/>
    </location>
</feature>
<dbReference type="STRING" id="74873.A0A084WAD2"/>
<dbReference type="EMBL" id="KE525328">
    <property type="protein sequence ID" value="KFB47176.1"/>
    <property type="molecule type" value="Genomic_DNA"/>
</dbReference>
<gene>
    <name evidence="2" type="ORF">ZHAS_00015198</name>
</gene>
<feature type="compositionally biased region" description="Polar residues" evidence="1">
    <location>
        <begin position="339"/>
        <end position="349"/>
    </location>
</feature>
<dbReference type="EnsemblMetazoa" id="ASIC015198-RA">
    <property type="protein sequence ID" value="ASIC015198-PA"/>
    <property type="gene ID" value="ASIC015198"/>
</dbReference>
<keyword evidence="4" id="KW-1185">Reference proteome</keyword>
<sequence>MFSFFKRSKSQKGKQKHDQKLQLPPEEQQLQTACGEPKPQGTARKESTGSVCLGANDGVKPSVDVSKVAADANAGANGWRRPPAVGDEEKLARAKNNNNPPRTATGGGSGSVALAMFGNGGERGAPSPPPRTPRSVVSPGDLEAIARNATITTIERDAAGDDTSDDRDVFYEAKETLSPPIVAAGEPRFESGAVVTPGTPEPIRGSLVLKIGPEPTTQQQQQQQPVNATPRRADRHKKQVSFKLTQNGSDDVEVTSVEGSSDEEEDGDSDSERERVLCAVPPTSTPSEFTNSEFTHNNHTAFSESNNSKPPTAFGICSLGAGEPVANQRNYIEFKYDNSAPSDTTASAESETKSPGKDVHEGVDATPAGKERHLVNGEPQQTSVSVLIEDSVASLPDVVQQPTGIEPHGKIILPPTTFSTVEKINSEM</sequence>
<organism evidence="2">
    <name type="scientific">Anopheles sinensis</name>
    <name type="common">Mosquito</name>
    <dbReference type="NCBI Taxonomy" id="74873"/>
    <lineage>
        <taxon>Eukaryota</taxon>
        <taxon>Metazoa</taxon>
        <taxon>Ecdysozoa</taxon>
        <taxon>Arthropoda</taxon>
        <taxon>Hexapoda</taxon>
        <taxon>Insecta</taxon>
        <taxon>Pterygota</taxon>
        <taxon>Neoptera</taxon>
        <taxon>Endopterygota</taxon>
        <taxon>Diptera</taxon>
        <taxon>Nematocera</taxon>
        <taxon>Culicoidea</taxon>
        <taxon>Culicidae</taxon>
        <taxon>Anophelinae</taxon>
        <taxon>Anopheles</taxon>
    </lineage>
</organism>
<evidence type="ECO:0000256" key="1">
    <source>
        <dbReference type="SAM" id="MobiDB-lite"/>
    </source>
</evidence>
<feature type="compositionally biased region" description="Low complexity" evidence="1">
    <location>
        <begin position="21"/>
        <end position="31"/>
    </location>
</feature>
<feature type="region of interest" description="Disordered" evidence="1">
    <location>
        <begin position="1"/>
        <end position="140"/>
    </location>
</feature>
<accession>A0A084WAD2</accession>
<feature type="region of interest" description="Disordered" evidence="1">
    <location>
        <begin position="339"/>
        <end position="379"/>
    </location>
</feature>
<dbReference type="EMBL" id="ATLV01022098">
    <property type="status" value="NOT_ANNOTATED_CDS"/>
    <property type="molecule type" value="Genomic_DNA"/>
</dbReference>
<name>A0A084WAD2_ANOSI</name>
<protein>
    <submittedName>
        <fullName evidence="2 3">Uncharacterized protein</fullName>
    </submittedName>
</protein>
<reference evidence="2 4" key="1">
    <citation type="journal article" date="2014" name="BMC Genomics">
        <title>Genome sequence of Anopheles sinensis provides insight into genetics basis of mosquito competence for malaria parasites.</title>
        <authorList>
            <person name="Zhou D."/>
            <person name="Zhang D."/>
            <person name="Ding G."/>
            <person name="Shi L."/>
            <person name="Hou Q."/>
            <person name="Ye Y."/>
            <person name="Xu Y."/>
            <person name="Zhou H."/>
            <person name="Xiong C."/>
            <person name="Li S."/>
            <person name="Yu J."/>
            <person name="Hong S."/>
            <person name="Yu X."/>
            <person name="Zou P."/>
            <person name="Chen C."/>
            <person name="Chang X."/>
            <person name="Wang W."/>
            <person name="Lv Y."/>
            <person name="Sun Y."/>
            <person name="Ma L."/>
            <person name="Shen B."/>
            <person name="Zhu C."/>
        </authorList>
    </citation>
    <scope>NUCLEOTIDE SEQUENCE [LARGE SCALE GENOMIC DNA]</scope>
</reference>
<proteinExistence type="predicted"/>
<dbReference type="Proteomes" id="UP000030765">
    <property type="component" value="Unassembled WGS sequence"/>
</dbReference>
<evidence type="ECO:0000313" key="3">
    <source>
        <dbReference type="EnsemblMetazoa" id="ASIC015198-PA"/>
    </source>
</evidence>
<evidence type="ECO:0000313" key="2">
    <source>
        <dbReference type="EMBL" id="KFB47176.1"/>
    </source>
</evidence>
<feature type="compositionally biased region" description="Basic and acidic residues" evidence="1">
    <location>
        <begin position="350"/>
        <end position="375"/>
    </location>
</feature>
<feature type="compositionally biased region" description="Acidic residues" evidence="1">
    <location>
        <begin position="260"/>
        <end position="269"/>
    </location>
</feature>
<evidence type="ECO:0000313" key="4">
    <source>
        <dbReference type="Proteomes" id="UP000030765"/>
    </source>
</evidence>
<dbReference type="AlphaFoldDB" id="A0A084WAD2"/>
<dbReference type="VEuPathDB" id="VectorBase:ASIC015198"/>
<feature type="compositionally biased region" description="Basic residues" evidence="1">
    <location>
        <begin position="1"/>
        <end position="17"/>
    </location>
</feature>
<dbReference type="EMBL" id="ATLV01022099">
    <property type="status" value="NOT_ANNOTATED_CDS"/>
    <property type="molecule type" value="Genomic_DNA"/>
</dbReference>
<reference evidence="3" key="2">
    <citation type="submission" date="2020-05" db="UniProtKB">
        <authorList>
            <consortium name="EnsemblMetazoa"/>
        </authorList>
    </citation>
    <scope>IDENTIFICATION</scope>
</reference>